<evidence type="ECO:0000313" key="2">
    <source>
        <dbReference type="Proteomes" id="UP000478052"/>
    </source>
</evidence>
<keyword evidence="2" id="KW-1185">Reference proteome</keyword>
<dbReference type="EMBL" id="VUJU01001451">
    <property type="protein sequence ID" value="KAF0765235.1"/>
    <property type="molecule type" value="Genomic_DNA"/>
</dbReference>
<name>A0A6G0Z4P4_APHCR</name>
<dbReference type="AlphaFoldDB" id="A0A6G0Z4P4"/>
<reference evidence="1 2" key="1">
    <citation type="submission" date="2019-08" db="EMBL/GenBank/DDBJ databases">
        <title>Whole genome of Aphis craccivora.</title>
        <authorList>
            <person name="Voronova N.V."/>
            <person name="Shulinski R.S."/>
            <person name="Bandarenka Y.V."/>
            <person name="Zhorov D.G."/>
            <person name="Warner D."/>
        </authorList>
    </citation>
    <scope>NUCLEOTIDE SEQUENCE [LARGE SCALE GENOMIC DNA]</scope>
    <source>
        <strain evidence="1">180601</strain>
        <tissue evidence="1">Whole Body</tissue>
    </source>
</reference>
<organism evidence="1 2">
    <name type="scientific">Aphis craccivora</name>
    <name type="common">Cowpea aphid</name>
    <dbReference type="NCBI Taxonomy" id="307492"/>
    <lineage>
        <taxon>Eukaryota</taxon>
        <taxon>Metazoa</taxon>
        <taxon>Ecdysozoa</taxon>
        <taxon>Arthropoda</taxon>
        <taxon>Hexapoda</taxon>
        <taxon>Insecta</taxon>
        <taxon>Pterygota</taxon>
        <taxon>Neoptera</taxon>
        <taxon>Paraneoptera</taxon>
        <taxon>Hemiptera</taxon>
        <taxon>Sternorrhyncha</taxon>
        <taxon>Aphidomorpha</taxon>
        <taxon>Aphidoidea</taxon>
        <taxon>Aphididae</taxon>
        <taxon>Aphidini</taxon>
        <taxon>Aphis</taxon>
        <taxon>Aphis</taxon>
    </lineage>
</organism>
<accession>A0A6G0Z4P4</accession>
<gene>
    <name evidence="1" type="ORF">FWK35_00019195</name>
</gene>
<dbReference type="PANTHER" id="PTHR21847">
    <property type="entry name" value="EF-HAND CALCIUM-BINDING DOMAIN-CONTAINING PROTEIN 10"/>
    <property type="match status" value="1"/>
</dbReference>
<evidence type="ECO:0000313" key="1">
    <source>
        <dbReference type="EMBL" id="KAF0765235.1"/>
    </source>
</evidence>
<proteinExistence type="predicted"/>
<sequence length="134" mass="15755">MTLNEDTFLKNRSKIKAELYLEEKHVLPLVNHLTSTLLIHEPEDPIEFLVHQVEDVIHFRKHRGKPPILFNNDHLTNVFKGVDFLNKAMKMLGLDENDFNQNPKLDINNQIERKIFVYEAVHFITVDSSIERIP</sequence>
<dbReference type="PANTHER" id="PTHR21847:SF1">
    <property type="entry name" value="EF-HAND CALCIUM-BINDING DOMAIN-CONTAINING PROTEIN 10"/>
    <property type="match status" value="1"/>
</dbReference>
<dbReference type="OrthoDB" id="10260455at2759"/>
<dbReference type="Proteomes" id="UP000478052">
    <property type="component" value="Unassembled WGS sequence"/>
</dbReference>
<comment type="caution">
    <text evidence="1">The sequence shown here is derived from an EMBL/GenBank/DDBJ whole genome shotgun (WGS) entry which is preliminary data.</text>
</comment>
<protein>
    <submittedName>
        <fullName evidence="1">EF-hand domain-containing protein</fullName>
    </submittedName>
</protein>
<dbReference type="InterPro" id="IPR039879">
    <property type="entry name" value="EFC10"/>
</dbReference>